<evidence type="ECO:0000313" key="2">
    <source>
        <dbReference type="Proteomes" id="UP001620408"/>
    </source>
</evidence>
<gene>
    <name evidence="1" type="ORF">ISS97_07910</name>
</gene>
<protein>
    <submittedName>
        <fullName evidence="1">Uncharacterized protein</fullName>
    </submittedName>
</protein>
<reference evidence="1 2" key="1">
    <citation type="submission" date="2020-10" db="EMBL/GenBank/DDBJ databases">
        <title>Phylogeny of dyella-like bacteria.</title>
        <authorList>
            <person name="Fu J."/>
        </authorList>
    </citation>
    <scope>NUCLEOTIDE SEQUENCE [LARGE SCALE GENOMIC DNA]</scope>
    <source>
        <strain evidence="1 2">BB4</strain>
    </source>
</reference>
<dbReference type="RefSeq" id="WP_379985382.1">
    <property type="nucleotide sequence ID" value="NZ_JADIKD010000009.1"/>
</dbReference>
<accession>A0ABW8K2Q5</accession>
<sequence>MSELLTLHETIEAITAACDEGDGWDRYSWVYIRGVITQPSCRLYLSSAADEEDLLVDQDGEALPPFAAEHRLHHYLEATAFADVLRAQRQQQPLSDVADFAIALDHYDRHDVFLGTTPIG</sequence>
<organism evidence="1 2">
    <name type="scientific">Dyella koreensis</name>
    <dbReference type="NCBI Taxonomy" id="311235"/>
    <lineage>
        <taxon>Bacteria</taxon>
        <taxon>Pseudomonadati</taxon>
        <taxon>Pseudomonadota</taxon>
        <taxon>Gammaproteobacteria</taxon>
        <taxon>Lysobacterales</taxon>
        <taxon>Rhodanobacteraceae</taxon>
        <taxon>Dyella</taxon>
    </lineage>
</organism>
<dbReference type="EMBL" id="JADIKD010000009">
    <property type="protein sequence ID" value="MFK2917184.1"/>
    <property type="molecule type" value="Genomic_DNA"/>
</dbReference>
<name>A0ABW8K2Q5_9GAMM</name>
<comment type="caution">
    <text evidence="1">The sequence shown here is derived from an EMBL/GenBank/DDBJ whole genome shotgun (WGS) entry which is preliminary data.</text>
</comment>
<keyword evidence="2" id="KW-1185">Reference proteome</keyword>
<dbReference type="Proteomes" id="UP001620408">
    <property type="component" value="Unassembled WGS sequence"/>
</dbReference>
<proteinExistence type="predicted"/>
<evidence type="ECO:0000313" key="1">
    <source>
        <dbReference type="EMBL" id="MFK2917184.1"/>
    </source>
</evidence>